<accession>A0ABW2TTB8</accession>
<reference evidence="4" key="1">
    <citation type="journal article" date="2019" name="Int. J. Syst. Evol. Microbiol.">
        <title>The Global Catalogue of Microorganisms (GCM) 10K type strain sequencing project: providing services to taxonomists for standard genome sequencing and annotation.</title>
        <authorList>
            <consortium name="The Broad Institute Genomics Platform"/>
            <consortium name="The Broad Institute Genome Sequencing Center for Infectious Disease"/>
            <person name="Wu L."/>
            <person name="Ma J."/>
        </authorList>
    </citation>
    <scope>NUCLEOTIDE SEQUENCE [LARGE SCALE GENOMIC DNA]</scope>
    <source>
        <strain evidence="4">JCM 17695</strain>
    </source>
</reference>
<dbReference type="Gene3D" id="3.40.50.720">
    <property type="entry name" value="NAD(P)-binding Rossmann-like Domain"/>
    <property type="match status" value="1"/>
</dbReference>
<comment type="similarity">
    <text evidence="1">Belongs to the Gfo/Idh/MocA family.</text>
</comment>
<dbReference type="EMBL" id="JBHTEY010000004">
    <property type="protein sequence ID" value="MFC7616048.1"/>
    <property type="molecule type" value="Genomic_DNA"/>
</dbReference>
<evidence type="ECO:0000259" key="2">
    <source>
        <dbReference type="Pfam" id="PF02894"/>
    </source>
</evidence>
<dbReference type="Pfam" id="PF02894">
    <property type="entry name" value="GFO_IDH_MocA_C"/>
    <property type="match status" value="1"/>
</dbReference>
<evidence type="ECO:0000313" key="3">
    <source>
        <dbReference type="EMBL" id="MFC7616048.1"/>
    </source>
</evidence>
<sequence length="119" mass="12236">MSDSTLPVAPRFVVTGADAGFRCWGLDPQEAAARAGTPPTAAGFGAYPRPGELVADTTTPVALADGDYLGYYRAVAAWLRGDAPPPVTADEAVALAETIDAALRSIADGAPVRPERARP</sequence>
<evidence type="ECO:0000313" key="4">
    <source>
        <dbReference type="Proteomes" id="UP001596512"/>
    </source>
</evidence>
<name>A0ABW2TTB8_9PSEU</name>
<gene>
    <name evidence="3" type="ORF">ACFQV2_23810</name>
</gene>
<protein>
    <submittedName>
        <fullName evidence="3">Gfo/Idh/MocA family oxidoreductase</fullName>
    </submittedName>
</protein>
<keyword evidence="4" id="KW-1185">Reference proteome</keyword>
<feature type="domain" description="Gfo/Idh/MocA-like oxidoreductase C-terminal" evidence="2">
    <location>
        <begin position="10"/>
        <end position="112"/>
    </location>
</feature>
<dbReference type="Proteomes" id="UP001596512">
    <property type="component" value="Unassembled WGS sequence"/>
</dbReference>
<organism evidence="3 4">
    <name type="scientific">Actinokineospora soli</name>
    <dbReference type="NCBI Taxonomy" id="1048753"/>
    <lineage>
        <taxon>Bacteria</taxon>
        <taxon>Bacillati</taxon>
        <taxon>Actinomycetota</taxon>
        <taxon>Actinomycetes</taxon>
        <taxon>Pseudonocardiales</taxon>
        <taxon>Pseudonocardiaceae</taxon>
        <taxon>Actinokineospora</taxon>
    </lineage>
</organism>
<comment type="caution">
    <text evidence="3">The sequence shown here is derived from an EMBL/GenBank/DDBJ whole genome shotgun (WGS) entry which is preliminary data.</text>
</comment>
<proteinExistence type="inferred from homology"/>
<evidence type="ECO:0000256" key="1">
    <source>
        <dbReference type="ARBA" id="ARBA00010928"/>
    </source>
</evidence>
<dbReference type="Gene3D" id="3.30.360.10">
    <property type="entry name" value="Dihydrodipicolinate Reductase, domain 2"/>
    <property type="match status" value="1"/>
</dbReference>
<dbReference type="InterPro" id="IPR004104">
    <property type="entry name" value="Gfo/Idh/MocA-like_OxRdtase_C"/>
</dbReference>